<evidence type="ECO:0000313" key="5">
    <source>
        <dbReference type="EMBL" id="QHU07785.1"/>
    </source>
</evidence>
<dbReference type="Gene3D" id="3.90.70.10">
    <property type="entry name" value="Cysteine proteinases"/>
    <property type="match status" value="1"/>
</dbReference>
<evidence type="ECO:0000259" key="4">
    <source>
        <dbReference type="PROSITE" id="PS50203"/>
    </source>
</evidence>
<dbReference type="AlphaFoldDB" id="A0A6C0JPT7"/>
<dbReference type="PRINTS" id="PR00704">
    <property type="entry name" value="CALPAIN"/>
</dbReference>
<evidence type="ECO:0000256" key="2">
    <source>
        <dbReference type="ARBA" id="ARBA00022801"/>
    </source>
</evidence>
<dbReference type="EMBL" id="MN740687">
    <property type="protein sequence ID" value="QHU07785.1"/>
    <property type="molecule type" value="Genomic_DNA"/>
</dbReference>
<dbReference type="InterPro" id="IPR001300">
    <property type="entry name" value="Peptidase_C2_calpain_cat"/>
</dbReference>
<name>A0A6C0JPT7_9ZZZZ</name>
<dbReference type="GO" id="GO:0004198">
    <property type="term" value="F:calcium-dependent cysteine-type endopeptidase activity"/>
    <property type="evidence" value="ECO:0007669"/>
    <property type="project" value="InterPro"/>
</dbReference>
<keyword evidence="3" id="KW-0788">Thiol protease</keyword>
<organism evidence="5">
    <name type="scientific">viral metagenome</name>
    <dbReference type="NCBI Taxonomy" id="1070528"/>
    <lineage>
        <taxon>unclassified sequences</taxon>
        <taxon>metagenomes</taxon>
        <taxon>organismal metagenomes</taxon>
    </lineage>
</organism>
<sequence length="503" mass="59033">MCPDSFIQSESSPLKNVNEYELKIIKKSSLICGIVYYPIFKISDFEKYDFYPKEVFRDKKDAIKLDRKSLKNIVWKRFSDVYSDPKMIVDLNPFSITQIGIGDCNIIASITCCANYERLTGIKLITNLIFPQVEGIPVYNPSGVYVVKMFLNGFWRMVVIDDTIPYHGRTKFNDLLPKYNDPKVLFSLDNSIMCRTTIEGELWPTIIEKGYLKFLGGLRDEGTLPSSDLHRLTGWIPERIKTMNISKNVYDRLESFFQDSKCMATIGSKDVPRSIGLAGGHAYSVLNMKSFKGIRLFYIRNPWGKFDWKGKYSRSDDDSWTEELQKELDFFPFDKDKVDLGDFWMEINDVKKYFTSINVCYNPAIYEFFVTTHDKWKLSDFKYKGSLENTFPLYSITFTDELSENSDKEVFIFFNRHILDFVDFHQSSYFVIYMIRGSNIKETEKSYGHIVSTRFRTKLNKVSFFIKTGEAYYEPKMNLYYTLNVYSHSEFKLEKIEREKSIF</sequence>
<dbReference type="SMART" id="SM00230">
    <property type="entry name" value="CysPc"/>
    <property type="match status" value="1"/>
</dbReference>
<evidence type="ECO:0000256" key="3">
    <source>
        <dbReference type="ARBA" id="ARBA00022807"/>
    </source>
</evidence>
<accession>A0A6C0JPT7</accession>
<dbReference type="PANTHER" id="PTHR46143">
    <property type="entry name" value="CALPAIN-7"/>
    <property type="match status" value="1"/>
</dbReference>
<keyword evidence="2" id="KW-0378">Hydrolase</keyword>
<proteinExistence type="predicted"/>
<dbReference type="PANTHER" id="PTHR46143:SF1">
    <property type="entry name" value="CALPAIN-7"/>
    <property type="match status" value="1"/>
</dbReference>
<dbReference type="PROSITE" id="PS50203">
    <property type="entry name" value="CALPAIN_CAT"/>
    <property type="match status" value="1"/>
</dbReference>
<feature type="domain" description="Calpain catalytic" evidence="4">
    <location>
        <begin position="50"/>
        <end position="363"/>
    </location>
</feature>
<dbReference type="InterPro" id="IPR038765">
    <property type="entry name" value="Papain-like_cys_pep_sf"/>
</dbReference>
<dbReference type="Pfam" id="PF00648">
    <property type="entry name" value="Peptidase_C2"/>
    <property type="match status" value="1"/>
</dbReference>
<dbReference type="GO" id="GO:0006508">
    <property type="term" value="P:proteolysis"/>
    <property type="evidence" value="ECO:0007669"/>
    <property type="project" value="UniProtKB-KW"/>
</dbReference>
<dbReference type="InterPro" id="IPR051297">
    <property type="entry name" value="PalB/RIM13"/>
</dbReference>
<evidence type="ECO:0000256" key="1">
    <source>
        <dbReference type="ARBA" id="ARBA00022670"/>
    </source>
</evidence>
<protein>
    <recommendedName>
        <fullName evidence="4">Calpain catalytic domain-containing protein</fullName>
    </recommendedName>
</protein>
<keyword evidence="1" id="KW-0645">Protease</keyword>
<dbReference type="SUPFAM" id="SSF54001">
    <property type="entry name" value="Cysteine proteinases"/>
    <property type="match status" value="1"/>
</dbReference>
<reference evidence="5" key="1">
    <citation type="journal article" date="2020" name="Nature">
        <title>Giant virus diversity and host interactions through global metagenomics.</title>
        <authorList>
            <person name="Schulz F."/>
            <person name="Roux S."/>
            <person name="Paez-Espino D."/>
            <person name="Jungbluth S."/>
            <person name="Walsh D.A."/>
            <person name="Denef V.J."/>
            <person name="McMahon K.D."/>
            <person name="Konstantinidis K.T."/>
            <person name="Eloe-Fadrosh E.A."/>
            <person name="Kyrpides N.C."/>
            <person name="Woyke T."/>
        </authorList>
    </citation>
    <scope>NUCLEOTIDE SEQUENCE</scope>
    <source>
        <strain evidence="5">GVMAG-S-1041349-163</strain>
    </source>
</reference>
<dbReference type="InterPro" id="IPR022684">
    <property type="entry name" value="Calpain_cysteine_protease"/>
</dbReference>